<organism evidence="7 8">
    <name type="scientific">Aspergillus wentii DTO 134E9</name>
    <dbReference type="NCBI Taxonomy" id="1073089"/>
    <lineage>
        <taxon>Eukaryota</taxon>
        <taxon>Fungi</taxon>
        <taxon>Dikarya</taxon>
        <taxon>Ascomycota</taxon>
        <taxon>Pezizomycotina</taxon>
        <taxon>Eurotiomycetes</taxon>
        <taxon>Eurotiomycetidae</taxon>
        <taxon>Eurotiales</taxon>
        <taxon>Aspergillaceae</taxon>
        <taxon>Aspergillus</taxon>
        <taxon>Aspergillus subgen. Cremei</taxon>
    </lineage>
</organism>
<feature type="transmembrane region" description="Helical" evidence="6">
    <location>
        <begin position="96"/>
        <end position="112"/>
    </location>
</feature>
<keyword evidence="4 6" id="KW-1133">Transmembrane helix</keyword>
<dbReference type="VEuPathDB" id="FungiDB:ASPWEDRAFT_38405"/>
<dbReference type="GO" id="GO:0005789">
    <property type="term" value="C:endoplasmic reticulum membrane"/>
    <property type="evidence" value="ECO:0007669"/>
    <property type="project" value="TreeGrafter"/>
</dbReference>
<evidence type="ECO:0000313" key="7">
    <source>
        <dbReference type="EMBL" id="OJJ36770.1"/>
    </source>
</evidence>
<keyword evidence="5 6" id="KW-0472">Membrane</keyword>
<dbReference type="AlphaFoldDB" id="A0A1L9RPA3"/>
<feature type="transmembrane region" description="Helical" evidence="6">
    <location>
        <begin position="6"/>
        <end position="30"/>
    </location>
</feature>
<dbReference type="RefSeq" id="XP_040690446.1">
    <property type="nucleotide sequence ID" value="XM_040834875.1"/>
</dbReference>
<dbReference type="OrthoDB" id="28257at2759"/>
<dbReference type="GO" id="GO:0006888">
    <property type="term" value="P:endoplasmic reticulum to Golgi vesicle-mediated transport"/>
    <property type="evidence" value="ECO:0007669"/>
    <property type="project" value="InterPro"/>
</dbReference>
<evidence type="ECO:0000256" key="2">
    <source>
        <dbReference type="ARBA" id="ARBA00008096"/>
    </source>
</evidence>
<dbReference type="STRING" id="1073089.A0A1L9RPA3"/>
<dbReference type="GO" id="GO:0000139">
    <property type="term" value="C:Golgi membrane"/>
    <property type="evidence" value="ECO:0007669"/>
    <property type="project" value="TreeGrafter"/>
</dbReference>
<feature type="transmembrane region" description="Helical" evidence="6">
    <location>
        <begin position="44"/>
        <end position="61"/>
    </location>
</feature>
<protein>
    <submittedName>
        <fullName evidence="7">Uncharacterized protein</fullName>
    </submittedName>
</protein>
<reference evidence="8" key="1">
    <citation type="journal article" date="2017" name="Genome Biol.">
        <title>Comparative genomics reveals high biological diversity and specific adaptations in the industrially and medically important fungal genus Aspergillus.</title>
        <authorList>
            <person name="de Vries R.P."/>
            <person name="Riley R."/>
            <person name="Wiebenga A."/>
            <person name="Aguilar-Osorio G."/>
            <person name="Amillis S."/>
            <person name="Uchima C.A."/>
            <person name="Anderluh G."/>
            <person name="Asadollahi M."/>
            <person name="Askin M."/>
            <person name="Barry K."/>
            <person name="Battaglia E."/>
            <person name="Bayram O."/>
            <person name="Benocci T."/>
            <person name="Braus-Stromeyer S.A."/>
            <person name="Caldana C."/>
            <person name="Canovas D."/>
            <person name="Cerqueira G.C."/>
            <person name="Chen F."/>
            <person name="Chen W."/>
            <person name="Choi C."/>
            <person name="Clum A."/>
            <person name="Dos Santos R.A."/>
            <person name="Damasio A.R."/>
            <person name="Diallinas G."/>
            <person name="Emri T."/>
            <person name="Fekete E."/>
            <person name="Flipphi M."/>
            <person name="Freyberg S."/>
            <person name="Gallo A."/>
            <person name="Gournas C."/>
            <person name="Habgood R."/>
            <person name="Hainaut M."/>
            <person name="Harispe M.L."/>
            <person name="Henrissat B."/>
            <person name="Hilden K.S."/>
            <person name="Hope R."/>
            <person name="Hossain A."/>
            <person name="Karabika E."/>
            <person name="Karaffa L."/>
            <person name="Karanyi Z."/>
            <person name="Krasevec N."/>
            <person name="Kuo A."/>
            <person name="Kusch H."/>
            <person name="LaButti K."/>
            <person name="Lagendijk E.L."/>
            <person name="Lapidus A."/>
            <person name="Levasseur A."/>
            <person name="Lindquist E."/>
            <person name="Lipzen A."/>
            <person name="Logrieco A.F."/>
            <person name="MacCabe A."/>
            <person name="Maekelae M.R."/>
            <person name="Malavazi I."/>
            <person name="Melin P."/>
            <person name="Meyer V."/>
            <person name="Mielnichuk N."/>
            <person name="Miskei M."/>
            <person name="Molnar A.P."/>
            <person name="Mule G."/>
            <person name="Ngan C.Y."/>
            <person name="Orejas M."/>
            <person name="Orosz E."/>
            <person name="Ouedraogo J.P."/>
            <person name="Overkamp K.M."/>
            <person name="Park H.-S."/>
            <person name="Perrone G."/>
            <person name="Piumi F."/>
            <person name="Punt P.J."/>
            <person name="Ram A.F."/>
            <person name="Ramon A."/>
            <person name="Rauscher S."/>
            <person name="Record E."/>
            <person name="Riano-Pachon D.M."/>
            <person name="Robert V."/>
            <person name="Roehrig J."/>
            <person name="Ruller R."/>
            <person name="Salamov A."/>
            <person name="Salih N.S."/>
            <person name="Samson R.A."/>
            <person name="Sandor E."/>
            <person name="Sanguinetti M."/>
            <person name="Schuetze T."/>
            <person name="Sepcic K."/>
            <person name="Shelest E."/>
            <person name="Sherlock G."/>
            <person name="Sophianopoulou V."/>
            <person name="Squina F.M."/>
            <person name="Sun H."/>
            <person name="Susca A."/>
            <person name="Todd R.B."/>
            <person name="Tsang A."/>
            <person name="Unkles S.E."/>
            <person name="van de Wiele N."/>
            <person name="van Rossen-Uffink D."/>
            <person name="Oliveira J.V."/>
            <person name="Vesth T.C."/>
            <person name="Visser J."/>
            <person name="Yu J.-H."/>
            <person name="Zhou M."/>
            <person name="Andersen M.R."/>
            <person name="Archer D.B."/>
            <person name="Baker S.E."/>
            <person name="Benoit I."/>
            <person name="Brakhage A.A."/>
            <person name="Braus G.H."/>
            <person name="Fischer R."/>
            <person name="Frisvad J.C."/>
            <person name="Goldman G.H."/>
            <person name="Houbraken J."/>
            <person name="Oakley B."/>
            <person name="Pocsi I."/>
            <person name="Scazzocchio C."/>
            <person name="Seiboth B."/>
            <person name="vanKuyk P.A."/>
            <person name="Wortman J."/>
            <person name="Dyer P.S."/>
            <person name="Grigoriev I.V."/>
        </authorList>
    </citation>
    <scope>NUCLEOTIDE SEQUENCE [LARGE SCALE GENOMIC DNA]</scope>
    <source>
        <strain evidence="8">DTO 134E9</strain>
    </source>
</reference>
<proteinExistence type="inferred from homology"/>
<dbReference type="PANTHER" id="PTHR13144">
    <property type="entry name" value="TEX261 PROTEIN"/>
    <property type="match status" value="1"/>
</dbReference>
<comment type="similarity">
    <text evidence="2">Belongs to the SVP26 family.</text>
</comment>
<dbReference type="PANTHER" id="PTHR13144:SF0">
    <property type="entry name" value="PROTEIN TEX261"/>
    <property type="match status" value="1"/>
</dbReference>
<dbReference type="Proteomes" id="UP000184383">
    <property type="component" value="Unassembled WGS sequence"/>
</dbReference>
<evidence type="ECO:0000256" key="6">
    <source>
        <dbReference type="SAM" id="Phobius"/>
    </source>
</evidence>
<evidence type="ECO:0000256" key="5">
    <source>
        <dbReference type="ARBA" id="ARBA00023136"/>
    </source>
</evidence>
<feature type="transmembrane region" description="Helical" evidence="6">
    <location>
        <begin position="145"/>
        <end position="164"/>
    </location>
</feature>
<evidence type="ECO:0000313" key="8">
    <source>
        <dbReference type="Proteomes" id="UP000184383"/>
    </source>
</evidence>
<evidence type="ECO:0000256" key="4">
    <source>
        <dbReference type="ARBA" id="ARBA00022989"/>
    </source>
</evidence>
<name>A0A1L9RPA3_ASPWE</name>
<evidence type="ECO:0000256" key="3">
    <source>
        <dbReference type="ARBA" id="ARBA00022692"/>
    </source>
</evidence>
<accession>A0A1L9RPA3</accession>
<gene>
    <name evidence="7" type="ORF">ASPWEDRAFT_38405</name>
</gene>
<evidence type="ECO:0000256" key="1">
    <source>
        <dbReference type="ARBA" id="ARBA00004141"/>
    </source>
</evidence>
<sequence>MWILPLLGYLGVIVGFAFLTLAIASGLYYLSELVEEHTVLARRLLSRLIYGIIIIQIFLFAFDRFPFSLSLLSILSHLVYASNLRRFPIVKLSDPLFILSCMLVGLNHWLWFRHFSKPLSPSRVGTNWRQPYQAYPEDMPNFTEVASYFGLCVWLVPFALFVSLSAGENVLPSMGSEYATGEHVSTPGLARSALSSDGKVNKNKGMAKALVDGLRDWVKENGEVMGFWRGEQTRRF</sequence>
<dbReference type="GO" id="GO:0097020">
    <property type="term" value="F:COPII receptor activity"/>
    <property type="evidence" value="ECO:0007669"/>
    <property type="project" value="InterPro"/>
</dbReference>
<dbReference type="InterPro" id="IPR007277">
    <property type="entry name" value="Svp26/Tex261"/>
</dbReference>
<keyword evidence="3 6" id="KW-0812">Transmembrane</keyword>
<dbReference type="Pfam" id="PF04148">
    <property type="entry name" value="Erv26"/>
    <property type="match status" value="1"/>
</dbReference>
<dbReference type="EMBL" id="KV878211">
    <property type="protein sequence ID" value="OJJ36770.1"/>
    <property type="molecule type" value="Genomic_DNA"/>
</dbReference>
<dbReference type="GeneID" id="63750723"/>
<dbReference type="GO" id="GO:0030134">
    <property type="term" value="C:COPII-coated ER to Golgi transport vesicle"/>
    <property type="evidence" value="ECO:0007669"/>
    <property type="project" value="TreeGrafter"/>
</dbReference>
<keyword evidence="8" id="KW-1185">Reference proteome</keyword>
<comment type="subcellular location">
    <subcellularLocation>
        <location evidence="1">Membrane</location>
        <topology evidence="1">Multi-pass membrane protein</topology>
    </subcellularLocation>
</comment>